<accession>A0A4Y3QVR1</accession>
<dbReference type="Pfam" id="PF02515">
    <property type="entry name" value="CoA_transf_3"/>
    <property type="match status" value="2"/>
</dbReference>
<dbReference type="InterPro" id="IPR003673">
    <property type="entry name" value="CoA-Trfase_fam_III"/>
</dbReference>
<name>A0A4Y3QVR1_STRCI</name>
<evidence type="ECO:0000313" key="3">
    <source>
        <dbReference type="Proteomes" id="UP000319210"/>
    </source>
</evidence>
<dbReference type="EMBL" id="BJMM01000007">
    <property type="protein sequence ID" value="GEB49484.1"/>
    <property type="molecule type" value="Genomic_DNA"/>
</dbReference>
<dbReference type="AlphaFoldDB" id="A0A4Y3QVR1"/>
<comment type="caution">
    <text evidence="2">The sequence shown here is derived from an EMBL/GenBank/DDBJ whole genome shotgun (WGS) entry which is preliminary data.</text>
</comment>
<keyword evidence="2" id="KW-0808">Transferase</keyword>
<feature type="compositionally biased region" description="Polar residues" evidence="1">
    <location>
        <begin position="479"/>
        <end position="495"/>
    </location>
</feature>
<dbReference type="InterPro" id="IPR023606">
    <property type="entry name" value="CoA-Trfase_III_dom_1_sf"/>
</dbReference>
<sequence>MNESPETTEQMKTPEPPRSSTTPRAFDELMALRGGAAPTPGEVTISGSDPLFASPFRIGRTLADALAARAVAANDLWELRTGRRQKIDVDVRAAAATALGGEDMTLVRDAAGKYRPAPVSPDVEHMVSLTQPWRTADDRWFVPHFNLPHLERRVLDVLNCEATPASVEAAVRRWKADDLEDAIAAADACGGIVRTPEEWLAHPHGAHLAARPVVEITKIGDSAPEPLPDGSDPLDGIRVLDLTRILAGPTAALSMAEHGADVLMVTAPHLPQVPPFVRDTSHGKRSTYLDFTEPDQAARLRQLASEADVFIEGYRPHRLEAHGFGPDDLAAIRPGMVYVTVNCFGPGGPFGTRAGWDQVAQAVTGVCDLQGRATGADRPQLTPVYLCDFLTGFLGSFGAMLALARRAREGGTYRVQVSLSQSAMLLQRQGLLDDFDDAPGRLTPTEFERYAVTDDATSYGDLKSLGPVIRMSETPPHWTRTTPALGTSTPTWLPR</sequence>
<dbReference type="Proteomes" id="UP000319210">
    <property type="component" value="Unassembled WGS sequence"/>
</dbReference>
<feature type="region of interest" description="Disordered" evidence="1">
    <location>
        <begin position="1"/>
        <end position="23"/>
    </location>
</feature>
<dbReference type="GO" id="GO:0016740">
    <property type="term" value="F:transferase activity"/>
    <property type="evidence" value="ECO:0007669"/>
    <property type="project" value="UniProtKB-KW"/>
</dbReference>
<evidence type="ECO:0000313" key="2">
    <source>
        <dbReference type="EMBL" id="GEB49484.1"/>
    </source>
</evidence>
<dbReference type="Gene3D" id="3.30.1540.10">
    <property type="entry name" value="formyl-coa transferase, domain 3"/>
    <property type="match status" value="1"/>
</dbReference>
<protein>
    <submittedName>
        <fullName evidence="2">CoA transferase</fullName>
    </submittedName>
</protein>
<gene>
    <name evidence="2" type="ORF">SCA03_20350</name>
</gene>
<dbReference type="Gene3D" id="3.40.50.10540">
    <property type="entry name" value="Crotonobetainyl-coa:carnitine coa-transferase, domain 1"/>
    <property type="match status" value="2"/>
</dbReference>
<dbReference type="InterPro" id="IPR044855">
    <property type="entry name" value="CoA-Trfase_III_dom3_sf"/>
</dbReference>
<dbReference type="InterPro" id="IPR052985">
    <property type="entry name" value="CoA-trans_III_biosynth/detox"/>
</dbReference>
<organism evidence="2 3">
    <name type="scientific">Streptomyces cacaoi</name>
    <dbReference type="NCBI Taxonomy" id="1898"/>
    <lineage>
        <taxon>Bacteria</taxon>
        <taxon>Bacillati</taxon>
        <taxon>Actinomycetota</taxon>
        <taxon>Actinomycetes</taxon>
        <taxon>Kitasatosporales</taxon>
        <taxon>Streptomycetaceae</taxon>
        <taxon>Streptomyces</taxon>
    </lineage>
</organism>
<proteinExistence type="predicted"/>
<dbReference type="RefSeq" id="WP_230988564.1">
    <property type="nucleotide sequence ID" value="NZ_BJMM01000007.1"/>
</dbReference>
<feature type="region of interest" description="Disordered" evidence="1">
    <location>
        <begin position="473"/>
        <end position="495"/>
    </location>
</feature>
<dbReference type="SUPFAM" id="SSF89796">
    <property type="entry name" value="CoA-transferase family III (CaiB/BaiF)"/>
    <property type="match status" value="2"/>
</dbReference>
<feature type="compositionally biased region" description="Polar residues" evidence="1">
    <location>
        <begin position="1"/>
        <end position="11"/>
    </location>
</feature>
<reference evidence="2 3" key="1">
    <citation type="submission" date="2019-06" db="EMBL/GenBank/DDBJ databases">
        <title>Whole genome shotgun sequence of Streptomyces cacaoi subsp. cacaoi NBRC 12748.</title>
        <authorList>
            <person name="Hosoyama A."/>
            <person name="Uohara A."/>
            <person name="Ohji S."/>
            <person name="Ichikawa N."/>
        </authorList>
    </citation>
    <scope>NUCLEOTIDE SEQUENCE [LARGE SCALE GENOMIC DNA]</scope>
    <source>
        <strain evidence="2 3">NBRC 12748</strain>
    </source>
</reference>
<dbReference type="PANTHER" id="PTHR48229:SF1">
    <property type="entry name" value="ALPHA METHYLACYL-COA RACEMASE-RELATED"/>
    <property type="match status" value="1"/>
</dbReference>
<dbReference type="PANTHER" id="PTHR48229">
    <property type="entry name" value="CAIB/BAIF FAMILY ENZYME (AFU_ORTHOLOGUE AFUA_1G05360)-RELATED"/>
    <property type="match status" value="1"/>
</dbReference>
<evidence type="ECO:0000256" key="1">
    <source>
        <dbReference type="SAM" id="MobiDB-lite"/>
    </source>
</evidence>
<keyword evidence="3" id="KW-1185">Reference proteome</keyword>